<evidence type="ECO:0000313" key="1">
    <source>
        <dbReference type="EMBL" id="KAA6385240.1"/>
    </source>
</evidence>
<dbReference type="Proteomes" id="UP000324800">
    <property type="component" value="Unassembled WGS sequence"/>
</dbReference>
<protein>
    <submittedName>
        <fullName evidence="1">Uncharacterized protein</fullName>
    </submittedName>
</protein>
<sequence>MLEAVIGSKTVNVTSENERQQYKKIRRVLMTQKGRKIGTFCQDQVDHKLEDLHISRNVISASDYLVRIHGTLIRTLQEDQVFF</sequence>
<comment type="caution">
    <text evidence="1">The sequence shown here is derived from an EMBL/GenBank/DDBJ whole genome shotgun (WGS) entry which is preliminary data.</text>
</comment>
<dbReference type="AlphaFoldDB" id="A0A5J4VS44"/>
<gene>
    <name evidence="1" type="ORF">EZS28_019235</name>
</gene>
<evidence type="ECO:0000313" key="2">
    <source>
        <dbReference type="Proteomes" id="UP000324800"/>
    </source>
</evidence>
<proteinExistence type="predicted"/>
<dbReference type="EMBL" id="SNRW01005356">
    <property type="protein sequence ID" value="KAA6385240.1"/>
    <property type="molecule type" value="Genomic_DNA"/>
</dbReference>
<reference evidence="1 2" key="1">
    <citation type="submission" date="2019-03" db="EMBL/GenBank/DDBJ databases">
        <title>Single cell metagenomics reveals metabolic interactions within the superorganism composed of flagellate Streblomastix strix and complex community of Bacteroidetes bacteria on its surface.</title>
        <authorList>
            <person name="Treitli S.C."/>
            <person name="Kolisko M."/>
            <person name="Husnik F."/>
            <person name="Keeling P."/>
            <person name="Hampl V."/>
        </authorList>
    </citation>
    <scope>NUCLEOTIDE SEQUENCE [LARGE SCALE GENOMIC DNA]</scope>
    <source>
        <strain evidence="1">ST1C</strain>
    </source>
</reference>
<name>A0A5J4VS44_9EUKA</name>
<organism evidence="1 2">
    <name type="scientific">Streblomastix strix</name>
    <dbReference type="NCBI Taxonomy" id="222440"/>
    <lineage>
        <taxon>Eukaryota</taxon>
        <taxon>Metamonada</taxon>
        <taxon>Preaxostyla</taxon>
        <taxon>Oxymonadida</taxon>
        <taxon>Streblomastigidae</taxon>
        <taxon>Streblomastix</taxon>
    </lineage>
</organism>
<accession>A0A5J4VS44</accession>